<sequence length="805" mass="88885">MPTPTTNYHLSLEVSQVEKKRRRLTTARTHHSKGWQPPSPDEPAVPGLVVATRSLETTSRMRTLVEMWDALTLQVAYVGVFLLIVFDLPRWWPLITAFLGPFIWQPTPRFEAQLVGACIGLSICLGGASWCRVPVRRACLRVTGVDPALPTLGWFSAGKMEALWSGNELSQHVGVALGHRDARQMAACHNTLCEAVTEALIKTMLGNSVWDSGDTAVLTLASSWRGEEGVLLEEAGKAMWVNVCCNMICVEECPSSWRVESAIVIVGDEHLEVWARKPKGTAVLIARGQKGRTGKRAAGADACLSDITTTCCAATTGELCDDVLVEREVAGMHLEGPHEVIGTKEMLGKIRQSMQSADTTGVESVLPRLDELTLARLRIAASRSVQSPEGPTLVWDCVEMSLLAWTDEPYLAISYVWSMYDDKAITEAGIRLAEDTGYRYIWCDRLCIDQTDQLAVQKEVERMGGIYSTAAAVTVMMENIEIDEPSLRYGLAGMVAVSRETASRTREVLRVADAHPWNKRAWTLMEGKRANQLLVVFKHQVFDLGWMQLIAEHEHRMINANSKCHPPSTPIKHIQEYPWSPNACRLMVAIRERSPVPPFKGERMGYLLPQIMGRKCETQGDKLYALMALTEGPKLPDGLDRKNTAEVLIGAINAGCIPWSILSNSACSTAPMECWLPDLDQVDNLPACTSRLPTLKLSDGALLVEGHRIVPVELSRGSGVVRVSCTCCNHVWRLAGDLPKVTATEDWVIVTATAKKEARRDRWHGQVFGCQATGAGETSVYHKLWSRTVDTNRKMNDSLISIGNN</sequence>
<dbReference type="Proteomes" id="UP001433268">
    <property type="component" value="Unassembled WGS sequence"/>
</dbReference>
<keyword evidence="2" id="KW-0472">Membrane</keyword>
<feature type="compositionally biased region" description="Basic residues" evidence="1">
    <location>
        <begin position="23"/>
        <end position="33"/>
    </location>
</feature>
<evidence type="ECO:0000256" key="1">
    <source>
        <dbReference type="SAM" id="MobiDB-lite"/>
    </source>
</evidence>
<reference evidence="4 5" key="1">
    <citation type="submission" date="2023-01" db="EMBL/GenBank/DDBJ databases">
        <title>Analysis of 21 Apiospora genomes using comparative genomics revels a genus with tremendous synthesis potential of carbohydrate active enzymes and secondary metabolites.</title>
        <authorList>
            <person name="Sorensen T."/>
        </authorList>
    </citation>
    <scope>NUCLEOTIDE SEQUENCE [LARGE SCALE GENOMIC DNA]</scope>
    <source>
        <strain evidence="4 5">CBS 114990</strain>
    </source>
</reference>
<dbReference type="EMBL" id="JAQQWN010000009">
    <property type="protein sequence ID" value="KAK8067330.1"/>
    <property type="molecule type" value="Genomic_DNA"/>
</dbReference>
<dbReference type="Pfam" id="PF06985">
    <property type="entry name" value="HET"/>
    <property type="match status" value="1"/>
</dbReference>
<keyword evidence="2" id="KW-1133">Transmembrane helix</keyword>
<evidence type="ECO:0000313" key="4">
    <source>
        <dbReference type="EMBL" id="KAK8067330.1"/>
    </source>
</evidence>
<accession>A0ABR1V815</accession>
<evidence type="ECO:0000256" key="2">
    <source>
        <dbReference type="SAM" id="Phobius"/>
    </source>
</evidence>
<dbReference type="PANTHER" id="PTHR33112">
    <property type="entry name" value="DOMAIN PROTEIN, PUTATIVE-RELATED"/>
    <property type="match status" value="1"/>
</dbReference>
<feature type="transmembrane region" description="Helical" evidence="2">
    <location>
        <begin position="70"/>
        <end position="92"/>
    </location>
</feature>
<gene>
    <name evidence="4" type="ORF">PG997_014077</name>
</gene>
<name>A0ABR1V815_9PEZI</name>
<evidence type="ECO:0000313" key="5">
    <source>
        <dbReference type="Proteomes" id="UP001433268"/>
    </source>
</evidence>
<protein>
    <recommendedName>
        <fullName evidence="3">Heterokaryon incompatibility domain-containing protein</fullName>
    </recommendedName>
</protein>
<evidence type="ECO:0000259" key="3">
    <source>
        <dbReference type="Pfam" id="PF06985"/>
    </source>
</evidence>
<keyword evidence="5" id="KW-1185">Reference proteome</keyword>
<organism evidence="4 5">
    <name type="scientific">Apiospora hydei</name>
    <dbReference type="NCBI Taxonomy" id="1337664"/>
    <lineage>
        <taxon>Eukaryota</taxon>
        <taxon>Fungi</taxon>
        <taxon>Dikarya</taxon>
        <taxon>Ascomycota</taxon>
        <taxon>Pezizomycotina</taxon>
        <taxon>Sordariomycetes</taxon>
        <taxon>Xylariomycetidae</taxon>
        <taxon>Amphisphaeriales</taxon>
        <taxon>Apiosporaceae</taxon>
        <taxon>Apiospora</taxon>
    </lineage>
</organism>
<dbReference type="PANTHER" id="PTHR33112:SF16">
    <property type="entry name" value="HETEROKARYON INCOMPATIBILITY DOMAIN-CONTAINING PROTEIN"/>
    <property type="match status" value="1"/>
</dbReference>
<proteinExistence type="predicted"/>
<comment type="caution">
    <text evidence="4">The sequence shown here is derived from an EMBL/GenBank/DDBJ whole genome shotgun (WGS) entry which is preliminary data.</text>
</comment>
<feature type="region of interest" description="Disordered" evidence="1">
    <location>
        <begin position="23"/>
        <end position="42"/>
    </location>
</feature>
<feature type="domain" description="Heterokaryon incompatibility" evidence="3">
    <location>
        <begin position="426"/>
        <end position="526"/>
    </location>
</feature>
<dbReference type="InterPro" id="IPR010730">
    <property type="entry name" value="HET"/>
</dbReference>
<keyword evidence="2" id="KW-0812">Transmembrane</keyword>
<dbReference type="RefSeq" id="XP_066664083.1">
    <property type="nucleotide sequence ID" value="XM_066818391.1"/>
</dbReference>
<dbReference type="GeneID" id="92051451"/>